<reference evidence="1" key="2">
    <citation type="journal article" date="2015" name="Fish Shellfish Immunol.">
        <title>Early steps in the European eel (Anguilla anguilla)-Vibrio vulnificus interaction in the gills: Role of the RtxA13 toxin.</title>
        <authorList>
            <person name="Callol A."/>
            <person name="Pajuelo D."/>
            <person name="Ebbesson L."/>
            <person name="Teles M."/>
            <person name="MacKenzie S."/>
            <person name="Amaro C."/>
        </authorList>
    </citation>
    <scope>NUCLEOTIDE SEQUENCE</scope>
</reference>
<dbReference type="AlphaFoldDB" id="A0A0E9QXV8"/>
<sequence length="59" mass="5977">MASQDVQVAGGGGVFCGGALQDDVPVGSQDPENAALICDLLSDLIVLQTPPHKAMLPES</sequence>
<name>A0A0E9QXV8_ANGAN</name>
<dbReference type="EMBL" id="GBXM01086868">
    <property type="protein sequence ID" value="JAH21709.1"/>
    <property type="molecule type" value="Transcribed_RNA"/>
</dbReference>
<protein>
    <submittedName>
        <fullName evidence="1">Uncharacterized protein</fullName>
    </submittedName>
</protein>
<evidence type="ECO:0000313" key="1">
    <source>
        <dbReference type="EMBL" id="JAH21709.1"/>
    </source>
</evidence>
<proteinExistence type="predicted"/>
<accession>A0A0E9QXV8</accession>
<organism evidence="1">
    <name type="scientific">Anguilla anguilla</name>
    <name type="common">European freshwater eel</name>
    <name type="synonym">Muraena anguilla</name>
    <dbReference type="NCBI Taxonomy" id="7936"/>
    <lineage>
        <taxon>Eukaryota</taxon>
        <taxon>Metazoa</taxon>
        <taxon>Chordata</taxon>
        <taxon>Craniata</taxon>
        <taxon>Vertebrata</taxon>
        <taxon>Euteleostomi</taxon>
        <taxon>Actinopterygii</taxon>
        <taxon>Neopterygii</taxon>
        <taxon>Teleostei</taxon>
        <taxon>Anguilliformes</taxon>
        <taxon>Anguillidae</taxon>
        <taxon>Anguilla</taxon>
    </lineage>
</organism>
<reference evidence="1" key="1">
    <citation type="submission" date="2014-11" db="EMBL/GenBank/DDBJ databases">
        <authorList>
            <person name="Amaro Gonzalez C."/>
        </authorList>
    </citation>
    <scope>NUCLEOTIDE SEQUENCE</scope>
</reference>